<feature type="transmembrane region" description="Helical" evidence="6">
    <location>
        <begin position="376"/>
        <end position="402"/>
    </location>
</feature>
<dbReference type="Proteomes" id="UP001597509">
    <property type="component" value="Unassembled WGS sequence"/>
</dbReference>
<feature type="transmembrane region" description="Helical" evidence="6">
    <location>
        <begin position="285"/>
        <end position="304"/>
    </location>
</feature>
<dbReference type="PANTHER" id="PTHR30572:SF18">
    <property type="entry name" value="ABC-TYPE MACROLIDE FAMILY EXPORT SYSTEM PERMEASE COMPONENT 2"/>
    <property type="match status" value="1"/>
</dbReference>
<keyword evidence="2" id="KW-1003">Cell membrane</keyword>
<dbReference type="PANTHER" id="PTHR30572">
    <property type="entry name" value="MEMBRANE COMPONENT OF TRANSPORTER-RELATED"/>
    <property type="match status" value="1"/>
</dbReference>
<evidence type="ECO:0000256" key="2">
    <source>
        <dbReference type="ARBA" id="ARBA00022475"/>
    </source>
</evidence>
<keyword evidence="5 6" id="KW-0472">Membrane</keyword>
<dbReference type="InterPro" id="IPR050250">
    <property type="entry name" value="Macrolide_Exporter_MacB"/>
</dbReference>
<evidence type="ECO:0000313" key="10">
    <source>
        <dbReference type="Proteomes" id="UP001597509"/>
    </source>
</evidence>
<evidence type="ECO:0000256" key="3">
    <source>
        <dbReference type="ARBA" id="ARBA00022692"/>
    </source>
</evidence>
<feature type="transmembrane region" description="Helical" evidence="6">
    <location>
        <begin position="329"/>
        <end position="356"/>
    </location>
</feature>
<feature type="domain" description="ABC3 transporter permease C-terminal" evidence="7">
    <location>
        <begin position="671"/>
        <end position="782"/>
    </location>
</feature>
<proteinExistence type="predicted"/>
<feature type="transmembrane region" description="Helical" evidence="6">
    <location>
        <begin position="757"/>
        <end position="778"/>
    </location>
</feature>
<dbReference type="InterPro" id="IPR003838">
    <property type="entry name" value="ABC3_permease_C"/>
</dbReference>
<feature type="transmembrane region" description="Helical" evidence="6">
    <location>
        <begin position="423"/>
        <end position="444"/>
    </location>
</feature>
<evidence type="ECO:0000259" key="8">
    <source>
        <dbReference type="Pfam" id="PF12704"/>
    </source>
</evidence>
<dbReference type="Pfam" id="PF02687">
    <property type="entry name" value="FtsX"/>
    <property type="match status" value="2"/>
</dbReference>
<feature type="domain" description="MacB-like periplasmic core" evidence="8">
    <location>
        <begin position="423"/>
        <end position="632"/>
    </location>
</feature>
<reference evidence="10" key="1">
    <citation type="journal article" date="2019" name="Int. J. Syst. Evol. Microbiol.">
        <title>The Global Catalogue of Microorganisms (GCM) 10K type strain sequencing project: providing services to taxonomists for standard genome sequencing and annotation.</title>
        <authorList>
            <consortium name="The Broad Institute Genomics Platform"/>
            <consortium name="The Broad Institute Genome Sequencing Center for Infectious Disease"/>
            <person name="Wu L."/>
            <person name="Ma J."/>
        </authorList>
    </citation>
    <scope>NUCLEOTIDE SEQUENCE [LARGE SCALE GENOMIC DNA]</scope>
    <source>
        <strain evidence="10">KCTC 22209</strain>
    </source>
</reference>
<evidence type="ECO:0000256" key="4">
    <source>
        <dbReference type="ARBA" id="ARBA00022989"/>
    </source>
</evidence>
<feature type="transmembrane region" description="Helical" evidence="6">
    <location>
        <begin position="713"/>
        <end position="737"/>
    </location>
</feature>
<evidence type="ECO:0000259" key="7">
    <source>
        <dbReference type="Pfam" id="PF02687"/>
    </source>
</evidence>
<gene>
    <name evidence="9" type="ORF">ACFS6I_05490</name>
</gene>
<evidence type="ECO:0000256" key="1">
    <source>
        <dbReference type="ARBA" id="ARBA00004651"/>
    </source>
</evidence>
<feature type="domain" description="ABC3 transporter permease C-terminal" evidence="7">
    <location>
        <begin position="289"/>
        <end position="401"/>
    </location>
</feature>
<dbReference type="Pfam" id="PF12704">
    <property type="entry name" value="MacB_PCD"/>
    <property type="match status" value="2"/>
</dbReference>
<keyword evidence="10" id="KW-1185">Reference proteome</keyword>
<evidence type="ECO:0000256" key="5">
    <source>
        <dbReference type="ARBA" id="ARBA00023136"/>
    </source>
</evidence>
<feature type="transmembrane region" description="Helical" evidence="6">
    <location>
        <begin position="669"/>
        <end position="692"/>
    </location>
</feature>
<protein>
    <submittedName>
        <fullName evidence="9">ABC transporter permease</fullName>
    </submittedName>
</protein>
<keyword evidence="3 6" id="KW-0812">Transmembrane</keyword>
<dbReference type="EMBL" id="JBHUPE010000003">
    <property type="protein sequence ID" value="MFD2903367.1"/>
    <property type="molecule type" value="Genomic_DNA"/>
</dbReference>
<keyword evidence="4 6" id="KW-1133">Transmembrane helix</keyword>
<organism evidence="9 10">
    <name type="scientific">Sphingobacterium anhuiense</name>
    <dbReference type="NCBI Taxonomy" id="493780"/>
    <lineage>
        <taxon>Bacteria</taxon>
        <taxon>Pseudomonadati</taxon>
        <taxon>Bacteroidota</taxon>
        <taxon>Sphingobacteriia</taxon>
        <taxon>Sphingobacteriales</taxon>
        <taxon>Sphingobacteriaceae</taxon>
        <taxon>Sphingobacterium</taxon>
    </lineage>
</organism>
<comment type="subcellular location">
    <subcellularLocation>
        <location evidence="1">Cell membrane</location>
        <topology evidence="1">Multi-pass membrane protein</topology>
    </subcellularLocation>
</comment>
<evidence type="ECO:0000313" key="9">
    <source>
        <dbReference type="EMBL" id="MFD2903367.1"/>
    </source>
</evidence>
<feature type="transmembrane region" description="Helical" evidence="6">
    <location>
        <begin position="21"/>
        <end position="41"/>
    </location>
</feature>
<accession>A0ABW5YSK9</accession>
<comment type="caution">
    <text evidence="9">The sequence shown here is derived from an EMBL/GenBank/DDBJ whole genome shotgun (WGS) entry which is preliminary data.</text>
</comment>
<name>A0ABW5YSK9_9SPHI</name>
<dbReference type="InterPro" id="IPR025857">
    <property type="entry name" value="MacB_PCD"/>
</dbReference>
<dbReference type="RefSeq" id="WP_380918688.1">
    <property type="nucleotide sequence ID" value="NZ_JBHUPE010000003.1"/>
</dbReference>
<evidence type="ECO:0000256" key="6">
    <source>
        <dbReference type="SAM" id="Phobius"/>
    </source>
</evidence>
<sequence length="792" mass="89438">MIKNYIKIAWRNLLKNKAFSSINIIGLAIGMAGALLIALWLQNMLSMDRFHEKSDRLFIISNHDLYQGEMQAWTNTPKIMGPILKSDYPEIESFSRIEDGNKFLTTYGDKKLVSNAGFVDPGFFNMFSYPLLKGDKTNLLKDANSVVITEKFAKSLFGDEDPIGKSIKVESNNLVTVQAIIKDPTSYSSIQFDYLLSWDFAKKLGFVDENWSNNSTYTYILLKEGTSLQEFNDKIKLVSQNHINVGNNEIKSTNEIFAFPYKDTYLYNKSINGSYTAGRIQLVHLFSWIGAFILLVACINFMNLSTARSERRAKEVGVRKVVGAGRKSLMLQFIVESILISFGAMILAIICVILVLPAFNNLVEKNLHISLLSGSTWFFLIIFSVITGVLAGSYPAFFLSSFKPLKTLKGKLNTYNKGPNVRSFLVILQFSIAIILTIATIIIFQQIQYTKDRDRGYNDNGLLTTRFSGELDKNYLTLRNELLASNAVLSVSKNMSPVTDRYSNGWGFSWSSSTESDKKISFNRFSTDADAVKNLGFVLMSGRDIDVYKYKTDSNAMLLTETAVRKMRLKNPLGQIIKGDGRDWTVVGIIKDFIVESPFDEIIPMVVFGPRSWFTTIHYRLNPKNSTAVNLKTIESIFKKYNADYPFDYKFIDKNFEAKFKETQSIGTISMLFAGLTIFISCLGLFALIAYMAETRMKEIAVRKVLGASVGQLTSLLSLDFLKLVLIAILIASPIAWWTMNDWLKDYSYRIEIQWHYFAIAGLMAILISLATISYQAIKAALSNPVNSLRDE</sequence>
<feature type="domain" description="MacB-like periplasmic core" evidence="8">
    <location>
        <begin position="20"/>
        <end position="236"/>
    </location>
</feature>